<dbReference type="AlphaFoldDB" id="A0A1G5FFZ3"/>
<dbReference type="OrthoDB" id="9792074at2"/>
<dbReference type="PANTHER" id="PTHR34385">
    <property type="entry name" value="D-ALANYL-D-ALANINE CARBOXYPEPTIDASE"/>
    <property type="match status" value="1"/>
</dbReference>
<proteinExistence type="predicted"/>
<dbReference type="RefSeq" id="WP_091541591.1">
    <property type="nucleotide sequence ID" value="NZ_FMUS01000007.1"/>
</dbReference>
<keyword evidence="2" id="KW-0378">Hydrolase</keyword>
<protein>
    <submittedName>
        <fullName evidence="2">LD-carboxypeptidase LdcB, LAS superfamily</fullName>
    </submittedName>
</protein>
<dbReference type="STRING" id="1120976.SAMN03080606_01403"/>
<sequence length="436" mass="50723">MRHKKRKRRSSRVLFVLISLFVISLFMLKGPLMKSVEARQYIDPNEIKLSKVLPNFEAIRVWGANVIELKEIPLASRLLGRNYGVYVNNHLTKEFSNYNKALEFALGHEDSSIKKKTDNVVLWNNYRRYVLMEGNFYINSFEEVSSTIEYGKEHRMSYIIDQEENKLVWSNFDRQIEFTDETSQGDLFLINPQYPVSSEFIPNNMVNLANHINSYIRVSRNDMEIDEVAFNSITSMLKDAYYDGADQMVVISTYRSYQRQTTLFNNRVNFLLASMGADEARREAATSVAIPGSSEHQIGLGVDFSTLRSMGVSQDFGDTVEGKWLNNNSWKYGFVIRYTEEKMDITGIIDEPWHLRYVGVPHAELMNKLNLCLEEYLEYIKNNLEEEFVDHNEDSYKMYYFDSIYSDELLEFLYNNDNIARISGDGMGGIIITTNY</sequence>
<dbReference type="PANTHER" id="PTHR34385:SF1">
    <property type="entry name" value="PEPTIDOGLYCAN L-ALANYL-D-GLUTAMATE ENDOPEPTIDASE CWLK"/>
    <property type="match status" value="1"/>
</dbReference>
<dbReference type="CDD" id="cd14852">
    <property type="entry name" value="LD-carboxypeptidase"/>
    <property type="match status" value="1"/>
</dbReference>
<organism evidence="2 3">
    <name type="scientific">Alkaliphilus peptidifermentans DSM 18978</name>
    <dbReference type="NCBI Taxonomy" id="1120976"/>
    <lineage>
        <taxon>Bacteria</taxon>
        <taxon>Bacillati</taxon>
        <taxon>Bacillota</taxon>
        <taxon>Clostridia</taxon>
        <taxon>Peptostreptococcales</taxon>
        <taxon>Natronincolaceae</taxon>
        <taxon>Alkaliphilus</taxon>
    </lineage>
</organism>
<dbReference type="SUPFAM" id="SSF55166">
    <property type="entry name" value="Hedgehog/DD-peptidase"/>
    <property type="match status" value="1"/>
</dbReference>
<dbReference type="Gene3D" id="3.30.1380.10">
    <property type="match status" value="1"/>
</dbReference>
<keyword evidence="2" id="KW-0645">Protease</keyword>
<dbReference type="InterPro" id="IPR009045">
    <property type="entry name" value="Zn_M74/Hedgehog-like"/>
</dbReference>
<feature type="domain" description="D-alanyl-D-alanine carboxypeptidase-like core" evidence="1">
    <location>
        <begin position="225"/>
        <end position="359"/>
    </location>
</feature>
<dbReference type="GO" id="GO:0004180">
    <property type="term" value="F:carboxypeptidase activity"/>
    <property type="evidence" value="ECO:0007669"/>
    <property type="project" value="UniProtKB-KW"/>
</dbReference>
<dbReference type="InterPro" id="IPR058193">
    <property type="entry name" value="VanY/YodJ_core_dom"/>
</dbReference>
<gene>
    <name evidence="2" type="ORF">SAMN03080606_01403</name>
</gene>
<reference evidence="2 3" key="1">
    <citation type="submission" date="2016-10" db="EMBL/GenBank/DDBJ databases">
        <authorList>
            <person name="de Groot N.N."/>
        </authorList>
    </citation>
    <scope>NUCLEOTIDE SEQUENCE [LARGE SCALE GENOMIC DNA]</scope>
    <source>
        <strain evidence="2 3">DSM 18978</strain>
    </source>
</reference>
<dbReference type="InterPro" id="IPR003709">
    <property type="entry name" value="VanY-like_core_dom"/>
</dbReference>
<dbReference type="Gene3D" id="3.30.200.180">
    <property type="match status" value="1"/>
</dbReference>
<dbReference type="GO" id="GO:0006508">
    <property type="term" value="P:proteolysis"/>
    <property type="evidence" value="ECO:0007669"/>
    <property type="project" value="InterPro"/>
</dbReference>
<evidence type="ECO:0000313" key="2">
    <source>
        <dbReference type="EMBL" id="SCY38107.1"/>
    </source>
</evidence>
<dbReference type="Pfam" id="PF02557">
    <property type="entry name" value="VanY"/>
    <property type="match status" value="1"/>
</dbReference>
<name>A0A1G5FFZ3_9FIRM</name>
<evidence type="ECO:0000259" key="1">
    <source>
        <dbReference type="Pfam" id="PF02557"/>
    </source>
</evidence>
<evidence type="ECO:0000313" key="3">
    <source>
        <dbReference type="Proteomes" id="UP000198636"/>
    </source>
</evidence>
<dbReference type="EMBL" id="FMUS01000007">
    <property type="protein sequence ID" value="SCY38107.1"/>
    <property type="molecule type" value="Genomic_DNA"/>
</dbReference>
<dbReference type="InterPro" id="IPR052179">
    <property type="entry name" value="DD-CPase-like"/>
</dbReference>
<dbReference type="Proteomes" id="UP000198636">
    <property type="component" value="Unassembled WGS sequence"/>
</dbReference>
<keyword evidence="3" id="KW-1185">Reference proteome</keyword>
<keyword evidence="2" id="KW-0121">Carboxypeptidase</keyword>
<accession>A0A1G5FFZ3</accession>